<feature type="compositionally biased region" description="Basic residues" evidence="18">
    <location>
        <begin position="1"/>
        <end position="12"/>
    </location>
</feature>
<evidence type="ECO:0000256" key="9">
    <source>
        <dbReference type="ARBA" id="ARBA00022776"/>
    </source>
</evidence>
<evidence type="ECO:0000313" key="20">
    <source>
        <dbReference type="Proteomes" id="UP001610334"/>
    </source>
</evidence>
<keyword evidence="14" id="KW-0131">Cell cycle</keyword>
<dbReference type="PANTHER" id="PTHR28017:SF1">
    <property type="entry name" value="DASH COMPLEX SUBUNIT DAD3"/>
    <property type="match status" value="1"/>
</dbReference>
<evidence type="ECO:0000256" key="16">
    <source>
        <dbReference type="ARBA" id="ARBA00044179"/>
    </source>
</evidence>
<evidence type="ECO:0000256" key="11">
    <source>
        <dbReference type="ARBA" id="ARBA00022838"/>
    </source>
</evidence>
<keyword evidence="12" id="KW-0206">Cytoskeleton</keyword>
<feature type="compositionally biased region" description="Low complexity" evidence="18">
    <location>
        <begin position="53"/>
        <end position="63"/>
    </location>
</feature>
<evidence type="ECO:0000256" key="6">
    <source>
        <dbReference type="ARBA" id="ARBA00022490"/>
    </source>
</evidence>
<keyword evidence="20" id="KW-1185">Reference proteome</keyword>
<comment type="similarity">
    <text evidence="4">Belongs to the DASH complex DAD3 family.</text>
</comment>
<name>A0ABR4I1N5_9EURO</name>
<evidence type="ECO:0000256" key="8">
    <source>
        <dbReference type="ARBA" id="ARBA00022701"/>
    </source>
</evidence>
<evidence type="ECO:0000256" key="3">
    <source>
        <dbReference type="ARBA" id="ARBA00004629"/>
    </source>
</evidence>
<keyword evidence="8" id="KW-0493">Microtubule</keyword>
<evidence type="ECO:0000313" key="19">
    <source>
        <dbReference type="EMBL" id="KAL2821658.1"/>
    </source>
</evidence>
<protein>
    <recommendedName>
        <fullName evidence="16">DASH complex subunit DAD3</fullName>
    </recommendedName>
    <alternativeName>
        <fullName evidence="17">Outer kinetochore protein DAD3</fullName>
    </alternativeName>
</protein>
<feature type="region of interest" description="Disordered" evidence="18">
    <location>
        <begin position="53"/>
        <end position="79"/>
    </location>
</feature>
<keyword evidence="5" id="KW-0158">Chromosome</keyword>
<keyword evidence="11" id="KW-0995">Kinetochore</keyword>
<reference evidence="19 20" key="1">
    <citation type="submission" date="2024-07" db="EMBL/GenBank/DDBJ databases">
        <title>Section-level genome sequencing and comparative genomics of Aspergillus sections Usti and Cavernicolus.</title>
        <authorList>
            <consortium name="Lawrence Berkeley National Laboratory"/>
            <person name="Nybo J.L."/>
            <person name="Vesth T.C."/>
            <person name="Theobald S."/>
            <person name="Frisvad J.C."/>
            <person name="Larsen T.O."/>
            <person name="Kjaerboelling I."/>
            <person name="Rothschild-Mancinelli K."/>
            <person name="Lyhne E.K."/>
            <person name="Kogle M.E."/>
            <person name="Barry K."/>
            <person name="Clum A."/>
            <person name="Na H."/>
            <person name="Ledsgaard L."/>
            <person name="Lin J."/>
            <person name="Lipzen A."/>
            <person name="Kuo A."/>
            <person name="Riley R."/>
            <person name="Mondo S."/>
            <person name="Labutti K."/>
            <person name="Haridas S."/>
            <person name="Pangalinan J."/>
            <person name="Salamov A.A."/>
            <person name="Simmons B.A."/>
            <person name="Magnuson J.K."/>
            <person name="Chen J."/>
            <person name="Drula E."/>
            <person name="Henrissat B."/>
            <person name="Wiebenga A."/>
            <person name="Lubbers R.J."/>
            <person name="Gomes A.C."/>
            <person name="Makela M.R."/>
            <person name="Stajich J."/>
            <person name="Grigoriev I.V."/>
            <person name="Mortensen U.H."/>
            <person name="De Vries R.P."/>
            <person name="Baker S.E."/>
            <person name="Andersen M.R."/>
        </authorList>
    </citation>
    <scope>NUCLEOTIDE SEQUENCE [LARGE SCALE GENOMIC DNA]</scope>
    <source>
        <strain evidence="19 20">CBS 588.65</strain>
    </source>
</reference>
<gene>
    <name evidence="19" type="ORF">BJX63DRAFT_223718</name>
</gene>
<comment type="caution">
    <text evidence="19">The sequence shown here is derived from an EMBL/GenBank/DDBJ whole genome shotgun (WGS) entry which is preliminary data.</text>
</comment>
<dbReference type="PANTHER" id="PTHR28017">
    <property type="entry name" value="DASH COMPLEX SUBUNIT DAD3"/>
    <property type="match status" value="1"/>
</dbReference>
<evidence type="ECO:0000256" key="7">
    <source>
        <dbReference type="ARBA" id="ARBA00022618"/>
    </source>
</evidence>
<evidence type="ECO:0000256" key="12">
    <source>
        <dbReference type="ARBA" id="ARBA00023212"/>
    </source>
</evidence>
<evidence type="ECO:0000256" key="17">
    <source>
        <dbReference type="ARBA" id="ARBA00044305"/>
    </source>
</evidence>
<accession>A0ABR4I1N5</accession>
<comment type="subcellular location">
    <subcellularLocation>
        <location evidence="3">Chromosome</location>
        <location evidence="3">Centromere</location>
        <location evidence="3">Kinetochore</location>
    </subcellularLocation>
    <subcellularLocation>
        <location evidence="2">Cytoplasm</location>
        <location evidence="2">Cytoskeleton</location>
        <location evidence="2">Spindle</location>
    </subcellularLocation>
    <subcellularLocation>
        <location evidence="1">Nucleus</location>
    </subcellularLocation>
</comment>
<evidence type="ECO:0000256" key="2">
    <source>
        <dbReference type="ARBA" id="ARBA00004186"/>
    </source>
</evidence>
<evidence type="ECO:0000256" key="15">
    <source>
        <dbReference type="ARBA" id="ARBA00023328"/>
    </source>
</evidence>
<keyword evidence="10" id="KW-0159">Chromosome partition</keyword>
<proteinExistence type="inferred from homology"/>
<feature type="compositionally biased region" description="Polar residues" evidence="18">
    <location>
        <begin position="21"/>
        <end position="33"/>
    </location>
</feature>
<keyword evidence="7" id="KW-0132">Cell division</keyword>
<evidence type="ECO:0000256" key="1">
    <source>
        <dbReference type="ARBA" id="ARBA00004123"/>
    </source>
</evidence>
<dbReference type="InterPro" id="IPR013965">
    <property type="entry name" value="DASH_Dad3"/>
</dbReference>
<evidence type="ECO:0000256" key="13">
    <source>
        <dbReference type="ARBA" id="ARBA00023242"/>
    </source>
</evidence>
<dbReference type="Pfam" id="PF08656">
    <property type="entry name" value="DASH_Dad3"/>
    <property type="match status" value="1"/>
</dbReference>
<feature type="region of interest" description="Disordered" evidence="18">
    <location>
        <begin position="1"/>
        <end position="33"/>
    </location>
</feature>
<feature type="region of interest" description="Disordered" evidence="18">
    <location>
        <begin position="161"/>
        <end position="190"/>
    </location>
</feature>
<keyword evidence="9" id="KW-0498">Mitosis</keyword>
<organism evidence="19 20">
    <name type="scientific">Aspergillus granulosus</name>
    <dbReference type="NCBI Taxonomy" id="176169"/>
    <lineage>
        <taxon>Eukaryota</taxon>
        <taxon>Fungi</taxon>
        <taxon>Dikarya</taxon>
        <taxon>Ascomycota</taxon>
        <taxon>Pezizomycotina</taxon>
        <taxon>Eurotiomycetes</taxon>
        <taxon>Eurotiomycetidae</taxon>
        <taxon>Eurotiales</taxon>
        <taxon>Aspergillaceae</taxon>
        <taxon>Aspergillus</taxon>
        <taxon>Aspergillus subgen. Nidulantes</taxon>
    </lineage>
</organism>
<sequence>MSDRRSRSKRVKIFPTDPLRITNSNTTSALDKPPTVTQISRLLLWKQIIMAETTPTPSRSTTPPSEPPNPTSASTAVNPLLRPSHPFVSDLEQEVLDEYARLLGNVNKLSTKLADLAESPSSMTLDGLRQLERKTATVCTLLKASVYSIVLQQQMINEGEEAAQQQQQEETRTVPAGEEGYDVGDVSYQY</sequence>
<evidence type="ECO:0000256" key="5">
    <source>
        <dbReference type="ARBA" id="ARBA00022454"/>
    </source>
</evidence>
<keyword evidence="15" id="KW-0137">Centromere</keyword>
<keyword evidence="6" id="KW-0963">Cytoplasm</keyword>
<evidence type="ECO:0000256" key="18">
    <source>
        <dbReference type="SAM" id="MobiDB-lite"/>
    </source>
</evidence>
<evidence type="ECO:0000256" key="14">
    <source>
        <dbReference type="ARBA" id="ARBA00023306"/>
    </source>
</evidence>
<keyword evidence="13" id="KW-0539">Nucleus</keyword>
<evidence type="ECO:0000256" key="4">
    <source>
        <dbReference type="ARBA" id="ARBA00006277"/>
    </source>
</evidence>
<evidence type="ECO:0000256" key="10">
    <source>
        <dbReference type="ARBA" id="ARBA00022829"/>
    </source>
</evidence>
<dbReference type="Proteomes" id="UP001610334">
    <property type="component" value="Unassembled WGS sequence"/>
</dbReference>
<dbReference type="EMBL" id="JBFXLT010000004">
    <property type="protein sequence ID" value="KAL2821658.1"/>
    <property type="molecule type" value="Genomic_DNA"/>
</dbReference>